<proteinExistence type="inferred from homology"/>
<dbReference type="GO" id="GO:0140664">
    <property type="term" value="F:ATP-dependent DNA damage sensor activity"/>
    <property type="evidence" value="ECO:0007669"/>
    <property type="project" value="InterPro"/>
</dbReference>
<dbReference type="InterPro" id="IPR020587">
    <property type="entry name" value="RecA_monomer-monomer_interface"/>
</dbReference>
<dbReference type="PRINTS" id="PR00142">
    <property type="entry name" value="RECA"/>
</dbReference>
<dbReference type="SUPFAM" id="SSF52540">
    <property type="entry name" value="P-loop containing nucleoside triphosphate hydrolases"/>
    <property type="match status" value="1"/>
</dbReference>
<comment type="similarity">
    <text evidence="1 5">Belongs to the RecA family.</text>
</comment>
<evidence type="ECO:0000256" key="5">
    <source>
        <dbReference type="RuleBase" id="RU004527"/>
    </source>
</evidence>
<dbReference type="PANTHER" id="PTHR45900">
    <property type="entry name" value="RECA"/>
    <property type="match status" value="1"/>
</dbReference>
<dbReference type="Pfam" id="PF00154">
    <property type="entry name" value="RecA_N"/>
    <property type="match status" value="1"/>
</dbReference>
<dbReference type="GO" id="GO:0005524">
    <property type="term" value="F:ATP binding"/>
    <property type="evidence" value="ECO:0007669"/>
    <property type="project" value="UniProtKB-KW"/>
</dbReference>
<evidence type="ECO:0000313" key="8">
    <source>
        <dbReference type="EMBL" id="DAF92119.1"/>
    </source>
</evidence>
<dbReference type="InterPro" id="IPR027417">
    <property type="entry name" value="P-loop_NTPase"/>
</dbReference>
<dbReference type="EMBL" id="BK016063">
    <property type="protein sequence ID" value="DAF92119.1"/>
    <property type="molecule type" value="Genomic_DNA"/>
</dbReference>
<dbReference type="GO" id="GO:0006281">
    <property type="term" value="P:DNA repair"/>
    <property type="evidence" value="ECO:0007669"/>
    <property type="project" value="InterPro"/>
</dbReference>
<evidence type="ECO:0000256" key="1">
    <source>
        <dbReference type="ARBA" id="ARBA00009391"/>
    </source>
</evidence>
<sequence length="393" mass="44197">MSLYDDIINKKKKEWSAENLMDGAKQSRGKKIPFSSPLMNWSTYGGIPRDKITEFFGEPGGGKSTSAVDICKNAYPIFKQEHEDRINYLRGVAKTGNKGAAAEMEELMENGPKKILYIDLEHSFDSQWASTIGIKPEEIEIMQPPDVVAEDILQTVQELICTGQVGLVILDSIPSLVPKAELEKKYGERTVASLAGLLTIFFRKIVPILTRYGCTLIFINQIRQNMDNPYVVKTPGGEAPKFYASMRILFQISNPVDFLGNELPKSSENPAGYIVNAKLVKQKSAPNDRKNASYFLMCQSGIREDMDFANLAMKKYGIIHKAAAWFSFADPYTGEVIEEDGKLVKVNGMAKVYEYLKSNKEYYAKLKKYIMDDIYGKSEDEINETSQESSEEL</sequence>
<dbReference type="GO" id="GO:0003697">
    <property type="term" value="F:single-stranded DNA binding"/>
    <property type="evidence" value="ECO:0007669"/>
    <property type="project" value="InterPro"/>
</dbReference>
<keyword evidence="5" id="KW-0238">DNA-binding</keyword>
<protein>
    <submittedName>
        <fullName evidence="8">Protein recA</fullName>
    </submittedName>
</protein>
<dbReference type="PANTHER" id="PTHR45900:SF1">
    <property type="entry name" value="MITOCHONDRIAL DNA REPAIR PROTEIN RECA HOMOLOG-RELATED"/>
    <property type="match status" value="1"/>
</dbReference>
<evidence type="ECO:0000256" key="4">
    <source>
        <dbReference type="ARBA" id="ARBA00023172"/>
    </source>
</evidence>
<reference evidence="8" key="1">
    <citation type="journal article" date="2021" name="Proc. Natl. Acad. Sci. U.S.A.">
        <title>A Catalog of Tens of Thousands of Viruses from Human Metagenomes Reveals Hidden Associations with Chronic Diseases.</title>
        <authorList>
            <person name="Tisza M.J."/>
            <person name="Buck C.B."/>
        </authorList>
    </citation>
    <scope>NUCLEOTIDE SEQUENCE</scope>
    <source>
        <strain evidence="8">CtgN495</strain>
    </source>
</reference>
<feature type="domain" description="RecA family profile 1" evidence="6">
    <location>
        <begin position="28"/>
        <end position="222"/>
    </location>
</feature>
<keyword evidence="2 5" id="KW-0547">Nucleotide-binding</keyword>
<keyword evidence="3 5" id="KW-0067">ATP-binding</keyword>
<keyword evidence="4 5" id="KW-0233">DNA recombination</keyword>
<dbReference type="InterPro" id="IPR013765">
    <property type="entry name" value="DNA_recomb/repair_RecA"/>
</dbReference>
<dbReference type="PROSITE" id="PS50163">
    <property type="entry name" value="RECA_3"/>
    <property type="match status" value="1"/>
</dbReference>
<evidence type="ECO:0000256" key="2">
    <source>
        <dbReference type="ARBA" id="ARBA00022741"/>
    </source>
</evidence>
<dbReference type="PROSITE" id="PS50162">
    <property type="entry name" value="RECA_2"/>
    <property type="match status" value="1"/>
</dbReference>
<dbReference type="GO" id="GO:0006310">
    <property type="term" value="P:DNA recombination"/>
    <property type="evidence" value="ECO:0007669"/>
    <property type="project" value="UniProtKB-KW"/>
</dbReference>
<name>A0A8S5UC90_9CAUD</name>
<feature type="domain" description="RecA family profile 2" evidence="7">
    <location>
        <begin position="233"/>
        <end position="307"/>
    </location>
</feature>
<evidence type="ECO:0000259" key="6">
    <source>
        <dbReference type="PROSITE" id="PS50162"/>
    </source>
</evidence>
<dbReference type="InterPro" id="IPR049428">
    <property type="entry name" value="RecA-like_N"/>
</dbReference>
<dbReference type="SMART" id="SM00382">
    <property type="entry name" value="AAA"/>
    <property type="match status" value="1"/>
</dbReference>
<evidence type="ECO:0000256" key="3">
    <source>
        <dbReference type="ARBA" id="ARBA00022840"/>
    </source>
</evidence>
<dbReference type="Gene3D" id="3.30.250.10">
    <property type="entry name" value="RecA protein, C-terminal domain"/>
    <property type="match status" value="1"/>
</dbReference>
<organism evidence="8">
    <name type="scientific">Siphoviridae sp. ctgN495</name>
    <dbReference type="NCBI Taxonomy" id="2825608"/>
    <lineage>
        <taxon>Viruses</taxon>
        <taxon>Duplodnaviria</taxon>
        <taxon>Heunggongvirae</taxon>
        <taxon>Uroviricota</taxon>
        <taxon>Caudoviricetes</taxon>
    </lineage>
</organism>
<dbReference type="InterPro" id="IPR020588">
    <property type="entry name" value="RecA_ATP-bd"/>
</dbReference>
<accession>A0A8S5UC90</accession>
<dbReference type="Gene3D" id="3.40.50.300">
    <property type="entry name" value="P-loop containing nucleotide triphosphate hydrolases"/>
    <property type="match status" value="1"/>
</dbReference>
<evidence type="ECO:0000259" key="7">
    <source>
        <dbReference type="PROSITE" id="PS50163"/>
    </source>
</evidence>
<dbReference type="InterPro" id="IPR003593">
    <property type="entry name" value="AAA+_ATPase"/>
</dbReference>
<keyword evidence="5" id="KW-0227">DNA damage</keyword>